<dbReference type="PRINTS" id="PR01415">
    <property type="entry name" value="ANKYRIN"/>
</dbReference>
<feature type="domain" description="F-box" evidence="5">
    <location>
        <begin position="3"/>
        <end position="34"/>
    </location>
</feature>
<dbReference type="Proteomes" id="UP000054771">
    <property type="component" value="Unassembled WGS sequence"/>
</dbReference>
<dbReference type="PANTHER" id="PTHR24193:SF126">
    <property type="entry name" value="INVERSIN-LIKE"/>
    <property type="match status" value="1"/>
</dbReference>
<dbReference type="InterPro" id="IPR001810">
    <property type="entry name" value="F-box_dom"/>
</dbReference>
<feature type="repeat" description="ANK" evidence="3">
    <location>
        <begin position="213"/>
        <end position="245"/>
    </location>
</feature>
<dbReference type="PROSITE" id="PS50181">
    <property type="entry name" value="FBOX"/>
    <property type="match status" value="1"/>
</dbReference>
<dbReference type="InterPro" id="IPR036770">
    <property type="entry name" value="Ankyrin_rpt-contain_sf"/>
</dbReference>
<dbReference type="GO" id="GO:0005634">
    <property type="term" value="C:nucleus"/>
    <property type="evidence" value="ECO:0007669"/>
    <property type="project" value="TreeGrafter"/>
</dbReference>
<dbReference type="STRING" id="454130.A0A0U5FNF8"/>
<dbReference type="PROSITE" id="PS50297">
    <property type="entry name" value="ANK_REP_REGION"/>
    <property type="match status" value="4"/>
</dbReference>
<gene>
    <name evidence="6" type="ORF">ASPCAL00568</name>
</gene>
<dbReference type="PANTHER" id="PTHR24193">
    <property type="entry name" value="ANKYRIN REPEAT PROTEIN"/>
    <property type="match status" value="1"/>
</dbReference>
<dbReference type="SUPFAM" id="SSF81383">
    <property type="entry name" value="F-box domain"/>
    <property type="match status" value="1"/>
</dbReference>
<protein>
    <recommendedName>
        <fullName evidence="5">F-box domain-containing protein</fullName>
    </recommendedName>
</protein>
<feature type="compositionally biased region" description="Acidic residues" evidence="4">
    <location>
        <begin position="445"/>
        <end position="471"/>
    </location>
</feature>
<dbReference type="SMART" id="SM00248">
    <property type="entry name" value="ANK"/>
    <property type="match status" value="7"/>
</dbReference>
<feature type="repeat" description="ANK" evidence="3">
    <location>
        <begin position="314"/>
        <end position="340"/>
    </location>
</feature>
<sequence length="471" mass="51347">MAQFNLFQLPEELILQVIEYLPAADLASFLRTSKTSWRISIKTAEKYPIRKILTQFKQASIDNNTERMLALLLIIRHINTKRNPAVGYEALAQACMGPSAKAVWLLVNDGVPYADPGDLCTTGITGRYECTPLMYAMYNTNPAPLLVLLDFVARGDRRTNDSHGAGACPPHVHAQWALRLAVDCSNTAMVERLLAGQGYGVDVNYTYTRQAGGGGTVLLFAAKGGNKYVVEALLKYGADIHARHPGNGWSALHYAAAKGHDDVVKRLLEAGADVHCAEPLMGHTPLLLAAGHGHDEVVDVLIQRGARINHQNILGRSALSIAAAINDPGVVSTLLDYGADAAQVCCKGHTALSYAIGRNSWGSMGLLADALCLSVNEHALGTGPLDYTTRRFYKRGNQSRDSDIRELAEIVGYELTGNAKRDAHWLECEFEAFVDFDLYDAPIASDDENEDEEEDSDEDEDVMETDQDSQA</sequence>
<evidence type="ECO:0000256" key="4">
    <source>
        <dbReference type="SAM" id="MobiDB-lite"/>
    </source>
</evidence>
<dbReference type="SUPFAM" id="SSF48403">
    <property type="entry name" value="Ankyrin repeat"/>
    <property type="match status" value="1"/>
</dbReference>
<evidence type="ECO:0000313" key="7">
    <source>
        <dbReference type="Proteomes" id="UP000054771"/>
    </source>
</evidence>
<evidence type="ECO:0000259" key="5">
    <source>
        <dbReference type="PROSITE" id="PS50181"/>
    </source>
</evidence>
<dbReference type="Gene3D" id="1.25.40.20">
    <property type="entry name" value="Ankyrin repeat-containing domain"/>
    <property type="match status" value="2"/>
</dbReference>
<dbReference type="InterPro" id="IPR002110">
    <property type="entry name" value="Ankyrin_rpt"/>
</dbReference>
<dbReference type="CDD" id="cd09917">
    <property type="entry name" value="F-box_SF"/>
    <property type="match status" value="1"/>
</dbReference>
<dbReference type="GO" id="GO:0045944">
    <property type="term" value="P:positive regulation of transcription by RNA polymerase II"/>
    <property type="evidence" value="ECO:0007669"/>
    <property type="project" value="TreeGrafter"/>
</dbReference>
<organism evidence="6 7">
    <name type="scientific">Aspergillus calidoustus</name>
    <dbReference type="NCBI Taxonomy" id="454130"/>
    <lineage>
        <taxon>Eukaryota</taxon>
        <taxon>Fungi</taxon>
        <taxon>Dikarya</taxon>
        <taxon>Ascomycota</taxon>
        <taxon>Pezizomycotina</taxon>
        <taxon>Eurotiomycetes</taxon>
        <taxon>Eurotiomycetidae</taxon>
        <taxon>Eurotiales</taxon>
        <taxon>Aspergillaceae</taxon>
        <taxon>Aspergillus</taxon>
        <taxon>Aspergillus subgen. Nidulantes</taxon>
    </lineage>
</organism>
<keyword evidence="2 3" id="KW-0040">ANK repeat</keyword>
<dbReference type="GO" id="GO:0000976">
    <property type="term" value="F:transcription cis-regulatory region binding"/>
    <property type="evidence" value="ECO:0007669"/>
    <property type="project" value="TreeGrafter"/>
</dbReference>
<feature type="repeat" description="ANK" evidence="3">
    <location>
        <begin position="281"/>
        <end position="313"/>
    </location>
</feature>
<dbReference type="PROSITE" id="PS50088">
    <property type="entry name" value="ANK_REPEAT"/>
    <property type="match status" value="4"/>
</dbReference>
<dbReference type="Pfam" id="PF12796">
    <property type="entry name" value="Ank_2"/>
    <property type="match status" value="1"/>
</dbReference>
<dbReference type="AlphaFoldDB" id="A0A0U5FNF8"/>
<dbReference type="InterPro" id="IPR050663">
    <property type="entry name" value="Ankyrin-SOCS_Box"/>
</dbReference>
<dbReference type="InterPro" id="IPR036047">
    <property type="entry name" value="F-box-like_dom_sf"/>
</dbReference>
<evidence type="ECO:0000256" key="2">
    <source>
        <dbReference type="ARBA" id="ARBA00023043"/>
    </source>
</evidence>
<proteinExistence type="predicted"/>
<dbReference type="EMBL" id="CDMC01000001">
    <property type="protein sequence ID" value="CEL00976.1"/>
    <property type="molecule type" value="Genomic_DNA"/>
</dbReference>
<accession>A0A0U5FNF8</accession>
<evidence type="ECO:0000313" key="6">
    <source>
        <dbReference type="EMBL" id="CEL00976.1"/>
    </source>
</evidence>
<dbReference type="Pfam" id="PF00646">
    <property type="entry name" value="F-box"/>
    <property type="match status" value="1"/>
</dbReference>
<keyword evidence="1" id="KW-0677">Repeat</keyword>
<evidence type="ECO:0000256" key="1">
    <source>
        <dbReference type="ARBA" id="ARBA00022737"/>
    </source>
</evidence>
<feature type="repeat" description="ANK" evidence="3">
    <location>
        <begin position="247"/>
        <end position="279"/>
    </location>
</feature>
<reference evidence="7" key="1">
    <citation type="journal article" date="2016" name="Genome Announc.">
        <title>Draft genome sequences of fungus Aspergillus calidoustus.</title>
        <authorList>
            <person name="Horn F."/>
            <person name="Linde J."/>
            <person name="Mattern D.J."/>
            <person name="Walther G."/>
            <person name="Guthke R."/>
            <person name="Scherlach K."/>
            <person name="Martin K."/>
            <person name="Brakhage A.A."/>
            <person name="Petzke L."/>
            <person name="Valiante V."/>
        </authorList>
    </citation>
    <scope>NUCLEOTIDE SEQUENCE [LARGE SCALE GENOMIC DNA]</scope>
    <source>
        <strain evidence="7">SF006504</strain>
    </source>
</reference>
<evidence type="ECO:0000256" key="3">
    <source>
        <dbReference type="PROSITE-ProRule" id="PRU00023"/>
    </source>
</evidence>
<name>A0A0U5FNF8_ASPCI</name>
<dbReference type="OrthoDB" id="20872at2759"/>
<feature type="region of interest" description="Disordered" evidence="4">
    <location>
        <begin position="442"/>
        <end position="471"/>
    </location>
</feature>
<keyword evidence="7" id="KW-1185">Reference proteome</keyword>